<feature type="binding site" evidence="8">
    <location>
        <position position="206"/>
    </location>
    <ligand>
        <name>Mn(2+)</name>
        <dbReference type="ChEBI" id="CHEBI:29035"/>
    </ligand>
</feature>
<comment type="cofactor">
    <cofactor evidence="8">
        <name>Mg(2+)</name>
        <dbReference type="ChEBI" id="CHEBI:18420"/>
    </cofactor>
    <cofactor evidence="8">
        <name>Mn(2+)</name>
        <dbReference type="ChEBI" id="CHEBI:29035"/>
    </cofactor>
</comment>
<keyword evidence="7 8" id="KW-0238">DNA-binding</keyword>
<dbReference type="HAMAP" id="MF_01470">
    <property type="entry name" value="Cas1"/>
    <property type="match status" value="1"/>
</dbReference>
<evidence type="ECO:0000313" key="10">
    <source>
        <dbReference type="EMBL" id="MCJ2543330.1"/>
    </source>
</evidence>
<dbReference type="EC" id="3.1.-.-" evidence="8"/>
<evidence type="ECO:0000256" key="7">
    <source>
        <dbReference type="ARBA" id="ARBA00023125"/>
    </source>
</evidence>
<dbReference type="Pfam" id="PF01867">
    <property type="entry name" value="Cas_Cas1"/>
    <property type="match status" value="1"/>
</dbReference>
<dbReference type="InterPro" id="IPR050646">
    <property type="entry name" value="Cas1"/>
</dbReference>
<dbReference type="InterPro" id="IPR019851">
    <property type="entry name" value="CRISPR-assoc_Cas1_ECOLI"/>
</dbReference>
<dbReference type="Gene3D" id="3.100.10.20">
    <property type="entry name" value="CRISPR-associated endonuclease Cas1, N-terminal domain"/>
    <property type="match status" value="1"/>
</dbReference>
<keyword evidence="1 8" id="KW-0540">Nuclease</keyword>
<keyword evidence="4 8" id="KW-0378">Hydrolase</keyword>
<feature type="region of interest" description="Disordered" evidence="9">
    <location>
        <begin position="286"/>
        <end position="309"/>
    </location>
</feature>
<feature type="binding site" evidence="8">
    <location>
        <position position="219"/>
    </location>
    <ligand>
        <name>Mn(2+)</name>
        <dbReference type="ChEBI" id="CHEBI:29035"/>
    </ligand>
</feature>
<evidence type="ECO:0000313" key="11">
    <source>
        <dbReference type="Proteomes" id="UP000830835"/>
    </source>
</evidence>
<evidence type="ECO:0000256" key="1">
    <source>
        <dbReference type="ARBA" id="ARBA00022722"/>
    </source>
</evidence>
<keyword evidence="11" id="KW-1185">Reference proteome</keyword>
<dbReference type="Gene3D" id="1.20.120.920">
    <property type="entry name" value="CRISPR-associated endonuclease Cas1, C-terminal domain"/>
    <property type="match status" value="1"/>
</dbReference>
<gene>
    <name evidence="10" type="primary">cas1e</name>
    <name evidence="8" type="synonym">cas1</name>
    <name evidence="10" type="ORF">JX360_10500</name>
</gene>
<proteinExistence type="inferred from homology"/>
<feature type="binding site" evidence="8">
    <location>
        <position position="139"/>
    </location>
    <ligand>
        <name>Mn(2+)</name>
        <dbReference type="ChEBI" id="CHEBI:29035"/>
    </ligand>
</feature>
<evidence type="ECO:0000256" key="8">
    <source>
        <dbReference type="HAMAP-Rule" id="MF_01470"/>
    </source>
</evidence>
<evidence type="ECO:0000256" key="4">
    <source>
        <dbReference type="ARBA" id="ARBA00022801"/>
    </source>
</evidence>
<evidence type="ECO:0000256" key="3">
    <source>
        <dbReference type="ARBA" id="ARBA00022759"/>
    </source>
</evidence>
<protein>
    <recommendedName>
        <fullName evidence="8">CRISPR-associated endonuclease Cas1</fullName>
        <ecNumber evidence="8">3.1.-.-</ecNumber>
    </recommendedName>
</protein>
<comment type="function">
    <text evidence="8">CRISPR (clustered regularly interspaced short palindromic repeat), is an adaptive immune system that provides protection against mobile genetic elements (viruses, transposable elements and conjugative plasmids). CRISPR clusters contain spacers, sequences complementary to antecedent mobile elements, and target invading nucleic acids. CRISPR clusters are transcribed and processed into CRISPR RNA (crRNA). Acts as a dsDNA endonuclease. Involved in the integration of spacer DNA into the CRISPR cassette.</text>
</comment>
<keyword evidence="2 8" id="KW-0479">Metal-binding</keyword>
<reference evidence="10" key="1">
    <citation type="submission" date="2021-02" db="EMBL/GenBank/DDBJ databases">
        <title>The CRISPR/cas machinery reduction and long-range gene transfer in the hot spring cyanobacterium Synechococcus.</title>
        <authorList>
            <person name="Dvorak P."/>
            <person name="Jahodarova E."/>
            <person name="Hasler P."/>
            <person name="Poulickova A."/>
        </authorList>
    </citation>
    <scope>NUCLEOTIDE SEQUENCE</scope>
    <source>
        <strain evidence="10">Rupite</strain>
    </source>
</reference>
<dbReference type="NCBIfam" id="TIGR03638">
    <property type="entry name" value="cas1_ECOLI"/>
    <property type="match status" value="1"/>
</dbReference>
<sequence>MSSLRSIPKIRDSISYVYVERCRIEQDAKAIAVLQEQGRYVIPCASLTTLMLGPGSVITHAAIKNLADSSCSVQWVGEDGLRFYAKGSHPSSSVERLYHQAKLWADPVQHLAVVRRMYLFRFAEPLEEGLTLQQIRGLEGVRVRTTYSRLRKETGVEWKGRDYKLSKWEDSDPINRALSAANACLYSVCQAALHAVGYSTALGFIHTGKPLSFVYDVADLYKTETTIPAAFEAASESPMNVESRTRQLCREKFIEQQLMQRIVEDVDTILGLKNIKEEADPVGRLWDDKRGSVDGGQSYGEDMQEGGSG</sequence>
<organism evidence="10 11">
    <name type="scientific">Thermostichus vulcanus str. 'Rupite'</name>
    <dbReference type="NCBI Taxonomy" id="2813851"/>
    <lineage>
        <taxon>Bacteria</taxon>
        <taxon>Bacillati</taxon>
        <taxon>Cyanobacteriota</taxon>
        <taxon>Cyanophyceae</taxon>
        <taxon>Thermostichales</taxon>
        <taxon>Thermostichaceae</taxon>
        <taxon>Thermostichus</taxon>
    </lineage>
</organism>
<dbReference type="CDD" id="cd09719">
    <property type="entry name" value="Cas1_I-E"/>
    <property type="match status" value="1"/>
</dbReference>
<comment type="subunit">
    <text evidence="8">Homodimer, forms a heterotetramer with a Cas2 homodimer.</text>
</comment>
<dbReference type="RefSeq" id="WP_244350607.1">
    <property type="nucleotide sequence ID" value="NZ_JAFIRA010000025.1"/>
</dbReference>
<dbReference type="InterPro" id="IPR002729">
    <property type="entry name" value="CRISPR-assoc_Cas1"/>
</dbReference>
<keyword evidence="3 8" id="KW-0255">Endonuclease</keyword>
<keyword evidence="5 8" id="KW-0460">Magnesium</keyword>
<evidence type="ECO:0000256" key="5">
    <source>
        <dbReference type="ARBA" id="ARBA00022842"/>
    </source>
</evidence>
<dbReference type="EMBL" id="JAFIRA010000025">
    <property type="protein sequence ID" value="MCJ2543330.1"/>
    <property type="molecule type" value="Genomic_DNA"/>
</dbReference>
<dbReference type="Proteomes" id="UP000830835">
    <property type="component" value="Unassembled WGS sequence"/>
</dbReference>
<comment type="caution">
    <text evidence="10">The sequence shown here is derived from an EMBL/GenBank/DDBJ whole genome shotgun (WGS) entry which is preliminary data.</text>
</comment>
<evidence type="ECO:0000256" key="9">
    <source>
        <dbReference type="SAM" id="MobiDB-lite"/>
    </source>
</evidence>
<dbReference type="NCBIfam" id="TIGR00287">
    <property type="entry name" value="cas1"/>
    <property type="match status" value="1"/>
</dbReference>
<keyword evidence="6 8" id="KW-0051">Antiviral defense</keyword>
<comment type="similarity">
    <text evidence="8">Belongs to the CRISPR-associated endonuclease Cas1 family.</text>
</comment>
<keyword evidence="8" id="KW-0464">Manganese</keyword>
<dbReference type="InterPro" id="IPR042211">
    <property type="entry name" value="CRISPR-assoc_Cas1_N"/>
</dbReference>
<accession>A0ABT0CC33</accession>
<name>A0ABT0CC33_THEVL</name>
<dbReference type="PANTHER" id="PTHR34353:SF3">
    <property type="entry name" value="CRISPR-ASSOCIATED ENDONUCLEASE CAS1"/>
    <property type="match status" value="1"/>
</dbReference>
<dbReference type="InterPro" id="IPR042206">
    <property type="entry name" value="CRISPR-assoc_Cas1_C"/>
</dbReference>
<evidence type="ECO:0000256" key="2">
    <source>
        <dbReference type="ARBA" id="ARBA00022723"/>
    </source>
</evidence>
<evidence type="ECO:0000256" key="6">
    <source>
        <dbReference type="ARBA" id="ARBA00023118"/>
    </source>
</evidence>
<dbReference type="GO" id="GO:0004519">
    <property type="term" value="F:endonuclease activity"/>
    <property type="evidence" value="ECO:0007669"/>
    <property type="project" value="UniProtKB-KW"/>
</dbReference>
<dbReference type="InterPro" id="IPR033641">
    <property type="entry name" value="Cas1_I-E"/>
</dbReference>
<dbReference type="PANTHER" id="PTHR34353">
    <property type="entry name" value="CRISPR-ASSOCIATED ENDONUCLEASE CAS1 1"/>
    <property type="match status" value="1"/>
</dbReference>